<comment type="caution">
    <text evidence="1">The sequence shown here is derived from an EMBL/GenBank/DDBJ whole genome shotgun (WGS) entry which is preliminary data.</text>
</comment>
<evidence type="ECO:0008006" key="3">
    <source>
        <dbReference type="Google" id="ProtNLM"/>
    </source>
</evidence>
<dbReference type="EMBL" id="JAVDXW010000001">
    <property type="protein sequence ID" value="MDR7304145.1"/>
    <property type="molecule type" value="Genomic_DNA"/>
</dbReference>
<evidence type="ECO:0000313" key="1">
    <source>
        <dbReference type="EMBL" id="MDR7304145.1"/>
    </source>
</evidence>
<name>A0AAE3ZI89_9ACTN</name>
<protein>
    <recommendedName>
        <fullName evidence="3">DUF4267 domain-containing protein</fullName>
    </recommendedName>
</protein>
<sequence>MKWFPRLLGVATITFGLAVTVRPKLLASPCGLTDARGRLAGDVAVLCRGIGIRDVLSGLAMTAAHSTPALRRAIAVRIAADLGDAALFGTLLPDTRARGKAAAAAMTWASLCALGMAAARGR</sequence>
<dbReference type="RefSeq" id="WP_310277418.1">
    <property type="nucleotide sequence ID" value="NZ_JAVDXW010000001.1"/>
</dbReference>
<keyword evidence="2" id="KW-1185">Reference proteome</keyword>
<gene>
    <name evidence="1" type="ORF">JOF55_004326</name>
</gene>
<proteinExistence type="predicted"/>
<evidence type="ECO:0000313" key="2">
    <source>
        <dbReference type="Proteomes" id="UP001180845"/>
    </source>
</evidence>
<dbReference type="Proteomes" id="UP001180845">
    <property type="component" value="Unassembled WGS sequence"/>
</dbReference>
<dbReference type="AlphaFoldDB" id="A0AAE3ZI89"/>
<organism evidence="1 2">
    <name type="scientific">Haloactinomyces albus</name>
    <dbReference type="NCBI Taxonomy" id="1352928"/>
    <lineage>
        <taxon>Bacteria</taxon>
        <taxon>Bacillati</taxon>
        <taxon>Actinomycetota</taxon>
        <taxon>Actinomycetes</taxon>
        <taxon>Actinopolysporales</taxon>
        <taxon>Actinopolysporaceae</taxon>
        <taxon>Haloactinomyces</taxon>
    </lineage>
</organism>
<accession>A0AAE3ZI89</accession>
<reference evidence="1" key="1">
    <citation type="submission" date="2023-07" db="EMBL/GenBank/DDBJ databases">
        <title>Sequencing the genomes of 1000 actinobacteria strains.</title>
        <authorList>
            <person name="Klenk H.-P."/>
        </authorList>
    </citation>
    <scope>NUCLEOTIDE SEQUENCE</scope>
    <source>
        <strain evidence="1">DSM 45977</strain>
    </source>
</reference>